<organism evidence="2 3">
    <name type="scientific">Daphnia magna</name>
    <dbReference type="NCBI Taxonomy" id="35525"/>
    <lineage>
        <taxon>Eukaryota</taxon>
        <taxon>Metazoa</taxon>
        <taxon>Ecdysozoa</taxon>
        <taxon>Arthropoda</taxon>
        <taxon>Crustacea</taxon>
        <taxon>Branchiopoda</taxon>
        <taxon>Diplostraca</taxon>
        <taxon>Cladocera</taxon>
        <taxon>Anomopoda</taxon>
        <taxon>Daphniidae</taxon>
        <taxon>Daphnia</taxon>
    </lineage>
</organism>
<keyword evidence="3" id="KW-1185">Reference proteome</keyword>
<dbReference type="EMBL" id="JAOYFB010000036">
    <property type="protein sequence ID" value="KAK4018087.1"/>
    <property type="molecule type" value="Genomic_DNA"/>
</dbReference>
<accession>A0ABQ9ZYV3</accession>
<protein>
    <submittedName>
        <fullName evidence="2">Uncharacterized protein</fullName>
    </submittedName>
</protein>
<proteinExistence type="predicted"/>
<name>A0ABQ9ZYV3_9CRUS</name>
<evidence type="ECO:0000313" key="3">
    <source>
        <dbReference type="Proteomes" id="UP001234178"/>
    </source>
</evidence>
<feature type="region of interest" description="Disordered" evidence="1">
    <location>
        <begin position="79"/>
        <end position="101"/>
    </location>
</feature>
<evidence type="ECO:0000313" key="2">
    <source>
        <dbReference type="EMBL" id="KAK4018087.1"/>
    </source>
</evidence>
<comment type="caution">
    <text evidence="2">The sequence shown here is derived from an EMBL/GenBank/DDBJ whole genome shotgun (WGS) entry which is preliminary data.</text>
</comment>
<dbReference type="Proteomes" id="UP001234178">
    <property type="component" value="Unassembled WGS sequence"/>
</dbReference>
<gene>
    <name evidence="2" type="ORF">OUZ56_000156</name>
</gene>
<reference evidence="2 3" key="1">
    <citation type="journal article" date="2023" name="Nucleic Acids Res.">
        <title>The hologenome of Daphnia magna reveals possible DNA methylation and microbiome-mediated evolution of the host genome.</title>
        <authorList>
            <person name="Chaturvedi A."/>
            <person name="Li X."/>
            <person name="Dhandapani V."/>
            <person name="Marshall H."/>
            <person name="Kissane S."/>
            <person name="Cuenca-Cambronero M."/>
            <person name="Asole G."/>
            <person name="Calvet F."/>
            <person name="Ruiz-Romero M."/>
            <person name="Marangio P."/>
            <person name="Guigo R."/>
            <person name="Rago D."/>
            <person name="Mirbahai L."/>
            <person name="Eastwood N."/>
            <person name="Colbourne J.K."/>
            <person name="Zhou J."/>
            <person name="Mallon E."/>
            <person name="Orsini L."/>
        </authorList>
    </citation>
    <scope>NUCLEOTIDE SEQUENCE [LARGE SCALE GENOMIC DNA]</scope>
    <source>
        <strain evidence="2">LRV0_1</strain>
    </source>
</reference>
<evidence type="ECO:0000256" key="1">
    <source>
        <dbReference type="SAM" id="MobiDB-lite"/>
    </source>
</evidence>
<sequence length="193" mass="21943">MGETEEEAENVQQKEKGMTHVYFVHERKLHFRPTKTYVNKIMFHADRPTKVRSKKKEEGGIETAVANERKCLYGSHKDGQIHHASTQTHNGQGKEGGSPPGLLKRTDGLAWTAGWMESYAYLYSNNRFLTNRFPQLTGLSSYKKKQKNNVFMTSINKSESDGGAEREGEKKKKIVSTSFLDPLPKPDMCTLLF</sequence>